<evidence type="ECO:0000313" key="4">
    <source>
        <dbReference type="EMBL" id="GMA97097.1"/>
    </source>
</evidence>
<gene>
    <name evidence="3" type="ORF">GCM10025881_00130</name>
    <name evidence="4" type="ORF">GCM10025881_39210</name>
</gene>
<reference evidence="4" key="3">
    <citation type="submission" date="2023-02" db="EMBL/GenBank/DDBJ databases">
        <authorList>
            <person name="Sun Q."/>
            <person name="Mori K."/>
        </authorList>
    </citation>
    <scope>NUCLEOTIDE SEQUENCE</scope>
    <source>
        <strain evidence="4">NBRC 108894</strain>
    </source>
</reference>
<dbReference type="Gene3D" id="3.30.450.20">
    <property type="entry name" value="PAS domain"/>
    <property type="match status" value="1"/>
</dbReference>
<name>A0ABQ6KFN7_9MICO</name>
<sequence length="177" mass="19576">MLLPITLGFVSTTVYVAARRSRAQSVLLRQHSQLIENALERARQQQRLLDEVLNTVDFGVLAFDRNGQVTFVNRTQRRWLDEFGEPKTVFVHRVVYQADRATPIRSRTVRSPAPLRGRSSTASSSGWATPAGAAPPTQWDRGRCVTPAANTAAAWSSSRTSPGSSTPSGRGTIWWAR</sequence>
<evidence type="ECO:0000313" key="3">
    <source>
        <dbReference type="EMBL" id="GMA93189.1"/>
    </source>
</evidence>
<comment type="caution">
    <text evidence="4">The sequence shown here is derived from an EMBL/GenBank/DDBJ whole genome shotgun (WGS) entry which is preliminary data.</text>
</comment>
<dbReference type="EMBL" id="BSVB01000001">
    <property type="protein sequence ID" value="GMA93189.1"/>
    <property type="molecule type" value="Genomic_DNA"/>
</dbReference>
<evidence type="ECO:0000313" key="5">
    <source>
        <dbReference type="Proteomes" id="UP001157034"/>
    </source>
</evidence>
<evidence type="ECO:0000256" key="2">
    <source>
        <dbReference type="SAM" id="MobiDB-lite"/>
    </source>
</evidence>
<feature type="coiled-coil region" evidence="1">
    <location>
        <begin position="28"/>
        <end position="55"/>
    </location>
</feature>
<keyword evidence="1" id="KW-0175">Coiled coil</keyword>
<dbReference type="SUPFAM" id="SSF55785">
    <property type="entry name" value="PYP-like sensor domain (PAS domain)"/>
    <property type="match status" value="1"/>
</dbReference>
<reference evidence="4" key="1">
    <citation type="journal article" date="2014" name="Int. J. Syst. Evol. Microbiol.">
        <title>Complete genome of a new Firmicutes species belonging to the dominant human colonic microbiota ('Ruminococcus bicirculans') reveals two chromosomes and a selective capacity to utilize plant glucans.</title>
        <authorList>
            <consortium name="NISC Comparative Sequencing Program"/>
            <person name="Wegmann U."/>
            <person name="Louis P."/>
            <person name="Goesmann A."/>
            <person name="Henrissat B."/>
            <person name="Duncan S.H."/>
            <person name="Flint H.J."/>
        </authorList>
    </citation>
    <scope>NUCLEOTIDE SEQUENCE</scope>
    <source>
        <strain evidence="4">NBRC 108894</strain>
    </source>
</reference>
<evidence type="ECO:0008006" key="6">
    <source>
        <dbReference type="Google" id="ProtNLM"/>
    </source>
</evidence>
<dbReference type="Proteomes" id="UP001157034">
    <property type="component" value="Unassembled WGS sequence"/>
</dbReference>
<keyword evidence="5" id="KW-1185">Reference proteome</keyword>
<reference evidence="5" key="2">
    <citation type="journal article" date="2019" name="Int. J. Syst. Evol. Microbiol.">
        <title>The Global Catalogue of Microorganisms (GCM) 10K type strain sequencing project: providing services to taxonomists for standard genome sequencing and annotation.</title>
        <authorList>
            <consortium name="The Broad Institute Genomics Platform"/>
            <consortium name="The Broad Institute Genome Sequencing Center for Infectious Disease"/>
            <person name="Wu L."/>
            <person name="Ma J."/>
        </authorList>
    </citation>
    <scope>NUCLEOTIDE SEQUENCE [LARGE SCALE GENOMIC DNA]</scope>
    <source>
        <strain evidence="5">NBRC 108894</strain>
    </source>
</reference>
<organism evidence="4 5">
    <name type="scientific">Pseudolysinimonas kribbensis</name>
    <dbReference type="NCBI Taxonomy" id="433641"/>
    <lineage>
        <taxon>Bacteria</taxon>
        <taxon>Bacillati</taxon>
        <taxon>Actinomycetota</taxon>
        <taxon>Actinomycetes</taxon>
        <taxon>Micrococcales</taxon>
        <taxon>Microbacteriaceae</taxon>
        <taxon>Pseudolysinimonas</taxon>
    </lineage>
</organism>
<accession>A0ABQ6KFN7</accession>
<protein>
    <recommendedName>
        <fullName evidence="6">PAS domain-containing protein</fullName>
    </recommendedName>
</protein>
<dbReference type="RefSeq" id="WP_284251886.1">
    <property type="nucleotide sequence ID" value="NZ_BSVB01000001.1"/>
</dbReference>
<feature type="compositionally biased region" description="Low complexity" evidence="2">
    <location>
        <begin position="156"/>
        <end position="177"/>
    </location>
</feature>
<feature type="compositionally biased region" description="Low complexity" evidence="2">
    <location>
        <begin position="117"/>
        <end position="137"/>
    </location>
</feature>
<dbReference type="InterPro" id="IPR035965">
    <property type="entry name" value="PAS-like_dom_sf"/>
</dbReference>
<dbReference type="EMBL" id="BSVB01000001">
    <property type="protein sequence ID" value="GMA97097.1"/>
    <property type="molecule type" value="Genomic_DNA"/>
</dbReference>
<feature type="region of interest" description="Disordered" evidence="2">
    <location>
        <begin position="105"/>
        <end position="177"/>
    </location>
</feature>
<proteinExistence type="predicted"/>
<evidence type="ECO:0000256" key="1">
    <source>
        <dbReference type="SAM" id="Coils"/>
    </source>
</evidence>